<dbReference type="EMBL" id="NEDP02076750">
    <property type="protein sequence ID" value="OWF34753.1"/>
    <property type="molecule type" value="Genomic_DNA"/>
</dbReference>
<dbReference type="InterPro" id="IPR031389">
    <property type="entry name" value="RBIS"/>
</dbReference>
<comment type="caution">
    <text evidence="2">The sequence shown here is derived from an EMBL/GenBank/DDBJ whole genome shotgun (WGS) entry which is preliminary data.</text>
</comment>
<feature type="compositionally biased region" description="Basic residues" evidence="1">
    <location>
        <begin position="1"/>
        <end position="11"/>
    </location>
</feature>
<feature type="compositionally biased region" description="Basic and acidic residues" evidence="1">
    <location>
        <begin position="58"/>
        <end position="72"/>
    </location>
</feature>
<evidence type="ECO:0000313" key="2">
    <source>
        <dbReference type="EMBL" id="OWF34753.1"/>
    </source>
</evidence>
<protein>
    <submittedName>
        <fullName evidence="2">Uncharacterized protein</fullName>
    </submittedName>
</protein>
<sequence>MGKQGRTKGQKQARQTTVNQSKGKAKKETAVFKVAGVRKAKTKMVSSSLKKLNVQTKSKTEEANKKFDRLKETLASTQVTKPPKKVQSEMKGPPPDVSEAAEEFAKL</sequence>
<keyword evidence="3" id="KW-1185">Reference proteome</keyword>
<feature type="region of interest" description="Disordered" evidence="1">
    <location>
        <begin position="56"/>
        <end position="107"/>
    </location>
</feature>
<evidence type="ECO:0000313" key="3">
    <source>
        <dbReference type="Proteomes" id="UP000242188"/>
    </source>
</evidence>
<dbReference type="OrthoDB" id="10603137at2759"/>
<dbReference type="GO" id="GO:0042254">
    <property type="term" value="P:ribosome biogenesis"/>
    <property type="evidence" value="ECO:0007669"/>
    <property type="project" value="InterPro"/>
</dbReference>
<accession>A0A210PE47</accession>
<gene>
    <name evidence="2" type="ORF">KP79_PYT14151</name>
</gene>
<dbReference type="Pfam" id="PF15679">
    <property type="entry name" value="DUF4665"/>
    <property type="match status" value="1"/>
</dbReference>
<feature type="region of interest" description="Disordered" evidence="1">
    <location>
        <begin position="1"/>
        <end position="27"/>
    </location>
</feature>
<feature type="compositionally biased region" description="Polar residues" evidence="1">
    <location>
        <begin position="12"/>
        <end position="22"/>
    </location>
</feature>
<organism evidence="2 3">
    <name type="scientific">Mizuhopecten yessoensis</name>
    <name type="common">Japanese scallop</name>
    <name type="synonym">Patinopecten yessoensis</name>
    <dbReference type="NCBI Taxonomy" id="6573"/>
    <lineage>
        <taxon>Eukaryota</taxon>
        <taxon>Metazoa</taxon>
        <taxon>Spiralia</taxon>
        <taxon>Lophotrochozoa</taxon>
        <taxon>Mollusca</taxon>
        <taxon>Bivalvia</taxon>
        <taxon>Autobranchia</taxon>
        <taxon>Pteriomorphia</taxon>
        <taxon>Pectinida</taxon>
        <taxon>Pectinoidea</taxon>
        <taxon>Pectinidae</taxon>
        <taxon>Mizuhopecten</taxon>
    </lineage>
</organism>
<evidence type="ECO:0000256" key="1">
    <source>
        <dbReference type="SAM" id="MobiDB-lite"/>
    </source>
</evidence>
<dbReference type="Proteomes" id="UP000242188">
    <property type="component" value="Unassembled WGS sequence"/>
</dbReference>
<name>A0A210PE47_MIZYE</name>
<reference evidence="2 3" key="1">
    <citation type="journal article" date="2017" name="Nat. Ecol. Evol.">
        <title>Scallop genome provides insights into evolution of bilaterian karyotype and development.</title>
        <authorList>
            <person name="Wang S."/>
            <person name="Zhang J."/>
            <person name="Jiao W."/>
            <person name="Li J."/>
            <person name="Xun X."/>
            <person name="Sun Y."/>
            <person name="Guo X."/>
            <person name="Huan P."/>
            <person name="Dong B."/>
            <person name="Zhang L."/>
            <person name="Hu X."/>
            <person name="Sun X."/>
            <person name="Wang J."/>
            <person name="Zhao C."/>
            <person name="Wang Y."/>
            <person name="Wang D."/>
            <person name="Huang X."/>
            <person name="Wang R."/>
            <person name="Lv J."/>
            <person name="Li Y."/>
            <person name="Zhang Z."/>
            <person name="Liu B."/>
            <person name="Lu W."/>
            <person name="Hui Y."/>
            <person name="Liang J."/>
            <person name="Zhou Z."/>
            <person name="Hou R."/>
            <person name="Li X."/>
            <person name="Liu Y."/>
            <person name="Li H."/>
            <person name="Ning X."/>
            <person name="Lin Y."/>
            <person name="Zhao L."/>
            <person name="Xing Q."/>
            <person name="Dou J."/>
            <person name="Li Y."/>
            <person name="Mao J."/>
            <person name="Guo H."/>
            <person name="Dou H."/>
            <person name="Li T."/>
            <person name="Mu C."/>
            <person name="Jiang W."/>
            <person name="Fu Q."/>
            <person name="Fu X."/>
            <person name="Miao Y."/>
            <person name="Liu J."/>
            <person name="Yu Q."/>
            <person name="Li R."/>
            <person name="Liao H."/>
            <person name="Li X."/>
            <person name="Kong Y."/>
            <person name="Jiang Z."/>
            <person name="Chourrout D."/>
            <person name="Li R."/>
            <person name="Bao Z."/>
        </authorList>
    </citation>
    <scope>NUCLEOTIDE SEQUENCE [LARGE SCALE GENOMIC DNA]</scope>
    <source>
        <strain evidence="2 3">PY_sf001</strain>
    </source>
</reference>
<dbReference type="AlphaFoldDB" id="A0A210PE47"/>
<proteinExistence type="predicted"/>